<dbReference type="PANTHER" id="PTHR33096">
    <property type="entry name" value="CXC2 DOMAIN-CONTAINING PROTEIN"/>
    <property type="match status" value="1"/>
</dbReference>
<dbReference type="Pfam" id="PF18758">
    <property type="entry name" value="KDZ"/>
    <property type="match status" value="1"/>
</dbReference>
<dbReference type="InterPro" id="IPR040521">
    <property type="entry name" value="KDZ"/>
</dbReference>
<dbReference type="Proteomes" id="UP000037035">
    <property type="component" value="Unassembled WGS sequence"/>
</dbReference>
<evidence type="ECO:0000313" key="3">
    <source>
        <dbReference type="Proteomes" id="UP000037035"/>
    </source>
</evidence>
<dbReference type="EMBL" id="LAVV01011048">
    <property type="protein sequence ID" value="KNZ48251.1"/>
    <property type="molecule type" value="Genomic_DNA"/>
</dbReference>
<keyword evidence="3" id="KW-1185">Reference proteome</keyword>
<organism evidence="2 3">
    <name type="scientific">Puccinia sorghi</name>
    <dbReference type="NCBI Taxonomy" id="27349"/>
    <lineage>
        <taxon>Eukaryota</taxon>
        <taxon>Fungi</taxon>
        <taxon>Dikarya</taxon>
        <taxon>Basidiomycota</taxon>
        <taxon>Pucciniomycotina</taxon>
        <taxon>Pucciniomycetes</taxon>
        <taxon>Pucciniales</taxon>
        <taxon>Pucciniaceae</taxon>
        <taxon>Puccinia</taxon>
    </lineage>
</organism>
<reference evidence="2 3" key="1">
    <citation type="submission" date="2015-08" db="EMBL/GenBank/DDBJ databases">
        <title>Next Generation Sequencing and Analysis of the Genome of Puccinia sorghi L Schw, the Causal Agent of Maize Common Rust.</title>
        <authorList>
            <person name="Rochi L."/>
            <person name="Burguener G."/>
            <person name="Darino M."/>
            <person name="Turjanski A."/>
            <person name="Kreff E."/>
            <person name="Dieguez M.J."/>
            <person name="Sacco F."/>
        </authorList>
    </citation>
    <scope>NUCLEOTIDE SEQUENCE [LARGE SCALE GENOMIC DNA]</scope>
    <source>
        <strain evidence="2 3">RO10H11247</strain>
    </source>
</reference>
<feature type="domain" description="CxC1-like cysteine cluster associated with KDZ transposases" evidence="1">
    <location>
        <begin position="21"/>
        <end position="82"/>
    </location>
</feature>
<accession>A0A0L6UI83</accession>
<dbReference type="VEuPathDB" id="FungiDB:VP01_5797g1"/>
<name>A0A0L6UI83_9BASI</name>
<gene>
    <name evidence="2" type="ORF">VP01_5797g1</name>
</gene>
<evidence type="ECO:0000313" key="2">
    <source>
        <dbReference type="EMBL" id="KNZ48251.1"/>
    </source>
</evidence>
<evidence type="ECO:0000259" key="1">
    <source>
        <dbReference type="Pfam" id="PF18802"/>
    </source>
</evidence>
<dbReference type="STRING" id="27349.A0A0L6UI83"/>
<sequence length="263" mass="30313">MSTACNSYYSSLSKLADYSFYGFSGQKIQMVPFCLCMPDTIFLLSRGYIASTPVFPQTAVSVCVLNFHELLWNLCNAHTTPIADPWDLQHNLGGSIYAYRYLIWTQKQMIETVISPHPQDRLVQCTYSRKIYLCLDGNFQHQHHACSEKGHLALQKPVLFIPPEELQRTKKQIRESEINLRKSDHAIFHEINSASDLQILYDIGCSLDKFMKIQQLLPQYSTRMKFGTSIFHSYVHNCKFQLAYNPRLNEGWGLMVSATKKLI</sequence>
<protein>
    <recommendedName>
        <fullName evidence="1">CxC1-like cysteine cluster associated with KDZ transposases domain-containing protein</fullName>
    </recommendedName>
</protein>
<dbReference type="PANTHER" id="PTHR33096:SF1">
    <property type="entry name" value="CXC1-LIKE CYSTEINE CLUSTER ASSOCIATED WITH KDZ TRANSPOSASES DOMAIN-CONTAINING PROTEIN"/>
    <property type="match status" value="1"/>
</dbReference>
<dbReference type="AlphaFoldDB" id="A0A0L6UI83"/>
<proteinExistence type="predicted"/>
<dbReference type="Pfam" id="PF18802">
    <property type="entry name" value="CxC1"/>
    <property type="match status" value="1"/>
</dbReference>
<comment type="caution">
    <text evidence="2">The sequence shown here is derived from an EMBL/GenBank/DDBJ whole genome shotgun (WGS) entry which is preliminary data.</text>
</comment>
<dbReference type="InterPro" id="IPR041320">
    <property type="entry name" value="CxC1"/>
</dbReference>
<dbReference type="OrthoDB" id="2506489at2759"/>